<comment type="similarity">
    <text evidence="3">Belongs to the HMBS family.</text>
</comment>
<accession>A0A7W3IW26</accession>
<organism evidence="12 13">
    <name type="scientific">Microlunatus kandeliicorticis</name>
    <dbReference type="NCBI Taxonomy" id="1759536"/>
    <lineage>
        <taxon>Bacteria</taxon>
        <taxon>Bacillati</taxon>
        <taxon>Actinomycetota</taxon>
        <taxon>Actinomycetes</taxon>
        <taxon>Propionibacteriales</taxon>
        <taxon>Propionibacteriaceae</taxon>
        <taxon>Microlunatus</taxon>
    </lineage>
</organism>
<comment type="cofactor">
    <cofactor evidence="1">
        <name>dipyrromethane</name>
        <dbReference type="ChEBI" id="CHEBI:60342"/>
    </cofactor>
</comment>
<feature type="domain" description="Porphobilinogen deaminase C-terminal" evidence="11">
    <location>
        <begin position="242"/>
        <end position="268"/>
    </location>
</feature>
<comment type="function">
    <text evidence="2">Tetrapolymerization of the monopyrrole PBG into the hydroxymethylbilane pre-uroporphyrinogen in several discrete steps.</text>
</comment>
<dbReference type="InterPro" id="IPR022419">
    <property type="entry name" value="Porphobilin_deaminase_cofac_BS"/>
</dbReference>
<name>A0A7W3IW26_9ACTN</name>
<dbReference type="GO" id="GO:0004418">
    <property type="term" value="F:hydroxymethylbilane synthase activity"/>
    <property type="evidence" value="ECO:0007669"/>
    <property type="project" value="UniProtKB-UniRule"/>
</dbReference>
<dbReference type="PANTHER" id="PTHR11557">
    <property type="entry name" value="PORPHOBILINOGEN DEAMINASE"/>
    <property type="match status" value="1"/>
</dbReference>
<comment type="caution">
    <text evidence="12">The sequence shown here is derived from an EMBL/GenBank/DDBJ whole genome shotgun (WGS) entry which is preliminary data.</text>
</comment>
<reference evidence="12 13" key="1">
    <citation type="submission" date="2020-07" db="EMBL/GenBank/DDBJ databases">
        <title>Sequencing the genomes of 1000 actinobacteria strains.</title>
        <authorList>
            <person name="Klenk H.-P."/>
        </authorList>
    </citation>
    <scope>NUCLEOTIDE SEQUENCE [LARGE SCALE GENOMIC DNA]</scope>
    <source>
        <strain evidence="12 13">DSM 100723</strain>
    </source>
</reference>
<dbReference type="GO" id="GO:0005737">
    <property type="term" value="C:cytoplasm"/>
    <property type="evidence" value="ECO:0007669"/>
    <property type="project" value="UniProtKB-UniRule"/>
</dbReference>
<evidence type="ECO:0000256" key="1">
    <source>
        <dbReference type="ARBA" id="ARBA00001916"/>
    </source>
</evidence>
<evidence type="ECO:0000256" key="6">
    <source>
        <dbReference type="ARBA" id="ARBA00023244"/>
    </source>
</evidence>
<evidence type="ECO:0000256" key="3">
    <source>
        <dbReference type="ARBA" id="ARBA00005638"/>
    </source>
</evidence>
<dbReference type="PROSITE" id="PS00533">
    <property type="entry name" value="PORPHOBILINOGEN_DEAM"/>
    <property type="match status" value="1"/>
</dbReference>
<dbReference type="PIRSF" id="PIRSF001438">
    <property type="entry name" value="4pyrrol_synth_OHMeBilane_synth"/>
    <property type="match status" value="1"/>
</dbReference>
<dbReference type="SUPFAM" id="SSF54782">
    <property type="entry name" value="Porphobilinogen deaminase (hydroxymethylbilane synthase), C-terminal domain"/>
    <property type="match status" value="1"/>
</dbReference>
<dbReference type="GO" id="GO:0006783">
    <property type="term" value="P:heme biosynthetic process"/>
    <property type="evidence" value="ECO:0007669"/>
    <property type="project" value="TreeGrafter"/>
</dbReference>
<dbReference type="Proteomes" id="UP000523079">
    <property type="component" value="Unassembled WGS sequence"/>
</dbReference>
<dbReference type="Pfam" id="PF03900">
    <property type="entry name" value="Porphobil_deamC"/>
    <property type="match status" value="1"/>
</dbReference>
<dbReference type="InterPro" id="IPR022417">
    <property type="entry name" value="Porphobilin_deaminase_N"/>
</dbReference>
<dbReference type="Gene3D" id="3.40.190.10">
    <property type="entry name" value="Periplasmic binding protein-like II"/>
    <property type="match status" value="2"/>
</dbReference>
<evidence type="ECO:0000256" key="2">
    <source>
        <dbReference type="ARBA" id="ARBA00002869"/>
    </source>
</evidence>
<evidence type="ECO:0000313" key="13">
    <source>
        <dbReference type="Proteomes" id="UP000523079"/>
    </source>
</evidence>
<keyword evidence="13" id="KW-1185">Reference proteome</keyword>
<evidence type="ECO:0000256" key="9">
    <source>
        <dbReference type="SAM" id="MobiDB-lite"/>
    </source>
</evidence>
<keyword evidence="6" id="KW-0627">Porphyrin biosynthesis</keyword>
<dbReference type="NCBIfam" id="TIGR00212">
    <property type="entry name" value="hemC"/>
    <property type="match status" value="1"/>
</dbReference>
<dbReference type="PANTHER" id="PTHR11557:SF0">
    <property type="entry name" value="PORPHOBILINOGEN DEAMINASE"/>
    <property type="match status" value="1"/>
</dbReference>
<evidence type="ECO:0000256" key="4">
    <source>
        <dbReference type="ARBA" id="ARBA00012655"/>
    </source>
</evidence>
<feature type="region of interest" description="Disordered" evidence="9">
    <location>
        <begin position="307"/>
        <end position="330"/>
    </location>
</feature>
<keyword evidence="5 12" id="KW-0808">Transferase</keyword>
<feature type="compositionally biased region" description="Polar residues" evidence="9">
    <location>
        <begin position="317"/>
        <end position="330"/>
    </location>
</feature>
<proteinExistence type="inferred from homology"/>
<dbReference type="InterPro" id="IPR036803">
    <property type="entry name" value="Porphobilinogen_deaminase_C_sf"/>
</dbReference>
<dbReference type="Pfam" id="PF01379">
    <property type="entry name" value="Porphobil_deam"/>
    <property type="match status" value="1"/>
</dbReference>
<comment type="catalytic activity">
    <reaction evidence="7">
        <text>4 porphobilinogen + H2O = hydroxymethylbilane + 4 NH4(+)</text>
        <dbReference type="Rhea" id="RHEA:13185"/>
        <dbReference type="ChEBI" id="CHEBI:15377"/>
        <dbReference type="ChEBI" id="CHEBI:28938"/>
        <dbReference type="ChEBI" id="CHEBI:57845"/>
        <dbReference type="ChEBI" id="CHEBI:58126"/>
        <dbReference type="EC" id="2.5.1.61"/>
    </reaction>
</comment>
<evidence type="ECO:0000313" key="12">
    <source>
        <dbReference type="EMBL" id="MBA8796180.1"/>
    </source>
</evidence>
<dbReference type="Gene3D" id="3.30.160.40">
    <property type="entry name" value="Porphobilinogen deaminase, C-terminal domain"/>
    <property type="match status" value="1"/>
</dbReference>
<dbReference type="EC" id="2.5.1.61" evidence="4 8"/>
<evidence type="ECO:0000256" key="8">
    <source>
        <dbReference type="NCBIfam" id="TIGR00212"/>
    </source>
</evidence>
<evidence type="ECO:0000259" key="10">
    <source>
        <dbReference type="Pfam" id="PF01379"/>
    </source>
</evidence>
<dbReference type="AlphaFoldDB" id="A0A7W3IW26"/>
<dbReference type="InterPro" id="IPR022418">
    <property type="entry name" value="Porphobilinogen_deaminase_C"/>
</dbReference>
<dbReference type="PRINTS" id="PR00151">
    <property type="entry name" value="PORPHBDMNASE"/>
</dbReference>
<gene>
    <name evidence="12" type="ORF">FHX74_003833</name>
</gene>
<dbReference type="EMBL" id="JACGWT010000007">
    <property type="protein sequence ID" value="MBA8796180.1"/>
    <property type="molecule type" value="Genomic_DNA"/>
</dbReference>
<dbReference type="InterPro" id="IPR000860">
    <property type="entry name" value="HemC"/>
</dbReference>
<dbReference type="RefSeq" id="WP_328823935.1">
    <property type="nucleotide sequence ID" value="NZ_JACGWT010000007.1"/>
</dbReference>
<protein>
    <recommendedName>
        <fullName evidence="4 8">Hydroxymethylbilane synthase</fullName>
        <ecNumber evidence="4 8">2.5.1.61</ecNumber>
    </recommendedName>
</protein>
<evidence type="ECO:0000256" key="7">
    <source>
        <dbReference type="ARBA" id="ARBA00048169"/>
    </source>
</evidence>
<feature type="domain" description="Porphobilinogen deaminase N-terminal" evidence="10">
    <location>
        <begin position="8"/>
        <end position="221"/>
    </location>
</feature>
<dbReference type="SUPFAM" id="SSF53850">
    <property type="entry name" value="Periplasmic binding protein-like II"/>
    <property type="match status" value="1"/>
</dbReference>
<evidence type="ECO:0000259" key="11">
    <source>
        <dbReference type="Pfam" id="PF03900"/>
    </source>
</evidence>
<sequence length="365" mass="38275">MTGAPRTIRIGARRSPLARAQAELVAARLEALGHPTRYVPIVTHGDTDRRELTQIGGTGVFTSAVRDALLAGEVDVGVHSLKDLPTAPADGLRLAAVLEREDTRDVLVGLRLDDLRDGTTLGTGAPRRAVQLHDLAGRRDAAVRVLPVRGNVDTRIGLILQGRVDAVVLAAAGLRRLGRLPSGELPADGVVEVAGLPAQLLGHDVMLPAPGQGAIGCEIAERLDPALAQAIGRLDHPLTRIETTAERAFLRELEAGCTAPVGVRATVTGPTTYPRGDEPTDGGGDLVKSVRDTTADLTLRAVVGKTIGDTFDEPTEGSPSTQRDPAWPSTTPELINTEVIRIEGHGSSSAAADVGRRLARLALSQ</sequence>
<evidence type="ECO:0000256" key="5">
    <source>
        <dbReference type="ARBA" id="ARBA00022679"/>
    </source>
</evidence>